<feature type="coiled-coil region" evidence="1">
    <location>
        <begin position="68"/>
        <end position="112"/>
    </location>
</feature>
<evidence type="ECO:0000259" key="4">
    <source>
        <dbReference type="Pfam" id="PF13638"/>
    </source>
</evidence>
<evidence type="ECO:0000256" key="1">
    <source>
        <dbReference type="SAM" id="Coils"/>
    </source>
</evidence>
<dbReference type="Gene3D" id="1.25.40.10">
    <property type="entry name" value="Tetratricopeptide repeat domain"/>
    <property type="match status" value="1"/>
</dbReference>
<dbReference type="PANTHER" id="PTHR15696">
    <property type="entry name" value="SMG-7 SUPPRESSOR WITH MORPHOLOGICAL EFFECT ON GENITALIA PROTEIN 7"/>
    <property type="match status" value="1"/>
</dbReference>
<proteinExistence type="predicted"/>
<dbReference type="GO" id="GO:0042162">
    <property type="term" value="F:telomeric DNA binding"/>
    <property type="evidence" value="ECO:0000318"/>
    <property type="project" value="GO_Central"/>
</dbReference>
<evidence type="ECO:0000256" key="2">
    <source>
        <dbReference type="SAM" id="MobiDB-lite"/>
    </source>
</evidence>
<evidence type="ECO:0000313" key="6">
    <source>
        <dbReference type="Proteomes" id="UP000001357"/>
    </source>
</evidence>
<dbReference type="Pfam" id="PF10373">
    <property type="entry name" value="EST1_DNA_bind"/>
    <property type="match status" value="1"/>
</dbReference>
<dbReference type="RefSeq" id="XP_001743299.1">
    <property type="nucleotide sequence ID" value="XM_001743247.1"/>
</dbReference>
<dbReference type="STRING" id="81824.A9URZ5"/>
<evidence type="ECO:0000259" key="3">
    <source>
        <dbReference type="Pfam" id="PF10373"/>
    </source>
</evidence>
<feature type="domain" description="DNA/RNA-binding" evidence="3">
    <location>
        <begin position="270"/>
        <end position="415"/>
    </location>
</feature>
<feature type="compositionally biased region" description="Polar residues" evidence="2">
    <location>
        <begin position="846"/>
        <end position="856"/>
    </location>
</feature>
<dbReference type="Proteomes" id="UP000001357">
    <property type="component" value="Unassembled WGS sequence"/>
</dbReference>
<evidence type="ECO:0008006" key="7">
    <source>
        <dbReference type="Google" id="ProtNLM"/>
    </source>
</evidence>
<keyword evidence="6" id="KW-1185">Reference proteome</keyword>
<gene>
    <name evidence="5" type="ORF">MONBRDRAFT_5623</name>
</gene>
<dbReference type="InterPro" id="IPR002716">
    <property type="entry name" value="PIN_dom"/>
</dbReference>
<feature type="compositionally biased region" description="Low complexity" evidence="2">
    <location>
        <begin position="558"/>
        <end position="580"/>
    </location>
</feature>
<dbReference type="Gene3D" id="3.40.50.1010">
    <property type="entry name" value="5'-nuclease"/>
    <property type="match status" value="1"/>
</dbReference>
<dbReference type="GO" id="GO:0070034">
    <property type="term" value="F:telomerase RNA binding"/>
    <property type="evidence" value="ECO:0000318"/>
    <property type="project" value="GO_Central"/>
</dbReference>
<feature type="compositionally biased region" description="Acidic residues" evidence="2">
    <location>
        <begin position="599"/>
        <end position="609"/>
    </location>
</feature>
<organism evidence="5 6">
    <name type="scientific">Monosiga brevicollis</name>
    <name type="common">Choanoflagellate</name>
    <dbReference type="NCBI Taxonomy" id="81824"/>
    <lineage>
        <taxon>Eukaryota</taxon>
        <taxon>Choanoflagellata</taxon>
        <taxon>Craspedida</taxon>
        <taxon>Salpingoecidae</taxon>
        <taxon>Monosiga</taxon>
    </lineage>
</organism>
<dbReference type="KEGG" id="mbr:MONBRDRAFT_5623"/>
<dbReference type="GO" id="GO:0005697">
    <property type="term" value="C:telomerase holoenzyme complex"/>
    <property type="evidence" value="ECO:0000318"/>
    <property type="project" value="GO_Central"/>
</dbReference>
<feature type="compositionally biased region" description="Low complexity" evidence="2">
    <location>
        <begin position="626"/>
        <end position="637"/>
    </location>
</feature>
<feature type="region of interest" description="Disordered" evidence="2">
    <location>
        <begin position="340"/>
        <end position="364"/>
    </location>
</feature>
<dbReference type="InterPro" id="IPR045153">
    <property type="entry name" value="Est1/Ebs1-like"/>
</dbReference>
<dbReference type="GeneID" id="5888310"/>
<protein>
    <recommendedName>
        <fullName evidence="7">PIN domain-containing protein</fullName>
    </recommendedName>
</protein>
<dbReference type="GO" id="GO:0000184">
    <property type="term" value="P:nuclear-transcribed mRNA catabolic process, nonsense-mediated decay"/>
    <property type="evidence" value="ECO:0000318"/>
    <property type="project" value="GO_Central"/>
</dbReference>
<dbReference type="InParanoid" id="A9URZ5"/>
<sequence length="1115" mass="122243">MAGRGGMLNVSVEARTASQRPSDRRHARQSTSRSQTGPARARAPSRPMELTTTGAGHADMAGRITLAVKQFETEIQTLLKRLKKHVDASADAAETNEAVIELFEELIELQTQRRPRLLHAVLKALPLLMGDGAVRLIRSLWRHSVHVAVDWFRQHASRILSFQLAIRGLLSEAAIHWEAAARQSLRLMRRSRVADVPRPRQDKGRLHRHGLAHHTWLGGRGASAPSMQAALLVYHELLLAMADVARYRAVLTLPVDAEAPSVETLQQHAEVLYSLAARVHPNAGRSFVALAGLHARRGRHLDVLFNYMRSLCIKQPVESSRDALVSMLASLSERAQDSLATTHARATAGKTSTSASESSTNISNRKPVWLRPRVELQQALANCETQPELVEAFDERGSSNSDLHRLTQQLAELSVAEVVKITMHGIFALVAMLYKQMRAEELATTMQIVDAGLRHVVGQHQGLRPLGRNFALKFALLTPWLHTVPLNQGLEPVSEVMAAVHLLSHTDIILSTESGGDGQAFIAAVTDLGNLAVVLLEFALPRWATMLTRWWSEGDAPASSTAEGMSTATSATTTAATKATDQAEDAHQAQAVDVHEASGEEVEVDEEESPASLRAALLRMTVRNTGSSDSGDDGASGSDEEDSDEDDEDDEEEEADQAGMHSDFGNEDSGSDVTIQDLEDLERADDTDCSRQPQLHLVAQLTRLAETLDVVATLGQAMTVLDTWSAMAGEAKCHLPERFYIRGLRPFRSLSREWEHEWYRIDLGATATKDWPSPIARSSLVVVRLFLLVQRMAQLSLERPDVLDIHEGRFECRIQTPRSHATNEAAAAAVGDEALCTSDHARGSNEQDAQTSSDQPSGGDEDEQPELSQLASSLQGELDRLLQEQTEQHNAFDDALAQARRTADLQWVVQPDLLVLDTNVLLEDKAFAIWESVLALRLFTLAIPITGNDAFSRLRLLLCARAFGPVKRFTMLAFSFVWFDPVLSELEGMAQDSSGEFQRRTAAAQAALSWIQAQPAAGHPVQALTASGQLFATLTNLHEAGARREADNNDAVILQGARRHQDQERPDEVVNVAQRKYLLKRVAIVTGDRNLQLRSRAAGVAALDLGTLQAQLLAP</sequence>
<feature type="compositionally biased region" description="Acidic residues" evidence="2">
    <location>
        <begin position="638"/>
        <end position="656"/>
    </location>
</feature>
<dbReference type="PANTHER" id="PTHR15696:SF0">
    <property type="entry name" value="TELOMERASE-BINDING PROTEIN EST1A"/>
    <property type="match status" value="1"/>
</dbReference>
<feature type="region of interest" description="Disordered" evidence="2">
    <location>
        <begin position="1"/>
        <end position="53"/>
    </location>
</feature>
<dbReference type="InterPro" id="IPR011990">
    <property type="entry name" value="TPR-like_helical_dom_sf"/>
</dbReference>
<dbReference type="EMBL" id="CH991544">
    <property type="protein sequence ID" value="EDQ92013.1"/>
    <property type="molecule type" value="Genomic_DNA"/>
</dbReference>
<dbReference type="InterPro" id="IPR018834">
    <property type="entry name" value="DNA/RNA-bd_Est1-type"/>
</dbReference>
<reference evidence="5 6" key="1">
    <citation type="journal article" date="2008" name="Nature">
        <title>The genome of the choanoflagellate Monosiga brevicollis and the origin of metazoans.</title>
        <authorList>
            <consortium name="JGI Sequencing"/>
            <person name="King N."/>
            <person name="Westbrook M.J."/>
            <person name="Young S.L."/>
            <person name="Kuo A."/>
            <person name="Abedin M."/>
            <person name="Chapman J."/>
            <person name="Fairclough S."/>
            <person name="Hellsten U."/>
            <person name="Isogai Y."/>
            <person name="Letunic I."/>
            <person name="Marr M."/>
            <person name="Pincus D."/>
            <person name="Putnam N."/>
            <person name="Rokas A."/>
            <person name="Wright K.J."/>
            <person name="Zuzow R."/>
            <person name="Dirks W."/>
            <person name="Good M."/>
            <person name="Goodstein D."/>
            <person name="Lemons D."/>
            <person name="Li W."/>
            <person name="Lyons J.B."/>
            <person name="Morris A."/>
            <person name="Nichols S."/>
            <person name="Richter D.J."/>
            <person name="Salamov A."/>
            <person name="Bork P."/>
            <person name="Lim W.A."/>
            <person name="Manning G."/>
            <person name="Miller W.T."/>
            <person name="McGinnis W."/>
            <person name="Shapiro H."/>
            <person name="Tjian R."/>
            <person name="Grigoriev I.V."/>
            <person name="Rokhsar D."/>
        </authorList>
    </citation>
    <scope>NUCLEOTIDE SEQUENCE [LARGE SCALE GENOMIC DNA]</scope>
    <source>
        <strain evidence="6">MX1 / ATCC 50154</strain>
    </source>
</reference>
<dbReference type="SUPFAM" id="SSF48452">
    <property type="entry name" value="TPR-like"/>
    <property type="match status" value="1"/>
</dbReference>
<feature type="compositionally biased region" description="Low complexity" evidence="2">
    <location>
        <begin position="344"/>
        <end position="363"/>
    </location>
</feature>
<dbReference type="Pfam" id="PF13638">
    <property type="entry name" value="PIN_4"/>
    <property type="match status" value="1"/>
</dbReference>
<keyword evidence="1" id="KW-0175">Coiled coil</keyword>
<dbReference type="AlphaFoldDB" id="A9URZ5"/>
<feature type="domain" description="PIN" evidence="4">
    <location>
        <begin position="982"/>
        <end position="1104"/>
    </location>
</feature>
<feature type="region of interest" description="Disordered" evidence="2">
    <location>
        <begin position="555"/>
        <end position="672"/>
    </location>
</feature>
<name>A9URZ5_MONBE</name>
<feature type="region of interest" description="Disordered" evidence="2">
    <location>
        <begin position="839"/>
        <end position="868"/>
    </location>
</feature>
<evidence type="ECO:0000313" key="5">
    <source>
        <dbReference type="EMBL" id="EDQ92013.1"/>
    </source>
</evidence>
<accession>A9URZ5</accession>